<gene>
    <name evidence="5" type="ORF">EI982_01920</name>
</gene>
<organism evidence="5 6">
    <name type="scientific">Haloplanus rallus</name>
    <dbReference type="NCBI Taxonomy" id="1816183"/>
    <lineage>
        <taxon>Archaea</taxon>
        <taxon>Methanobacteriati</taxon>
        <taxon>Methanobacteriota</taxon>
        <taxon>Stenosarchaea group</taxon>
        <taxon>Halobacteria</taxon>
        <taxon>Halobacteriales</taxon>
        <taxon>Haloferacaceae</taxon>
        <taxon>Haloplanus</taxon>
    </lineage>
</organism>
<dbReference type="EMBL" id="CP034345">
    <property type="protein sequence ID" value="QGX93634.1"/>
    <property type="molecule type" value="Genomic_DNA"/>
</dbReference>
<keyword evidence="6" id="KW-1185">Reference proteome</keyword>
<evidence type="ECO:0000259" key="3">
    <source>
        <dbReference type="Pfam" id="PF04967"/>
    </source>
</evidence>
<reference evidence="5 6" key="1">
    <citation type="submission" date="2018-12" db="EMBL/GenBank/DDBJ databases">
        <title>Complete genome sequence of Haloplanus rallus MBLA0036.</title>
        <authorList>
            <person name="Nam Y.-d."/>
            <person name="Kang J."/>
            <person name="Chung W.-H."/>
            <person name="Park Y.S."/>
        </authorList>
    </citation>
    <scope>NUCLEOTIDE SEQUENCE [LARGE SCALE GENOMIC DNA]</scope>
    <source>
        <strain evidence="5 6">MBLA0036</strain>
    </source>
</reference>
<name>A0A6B9F5M4_9EURY</name>
<keyword evidence="2" id="KW-0804">Transcription</keyword>
<accession>A0A6B9F5M4</accession>
<keyword evidence="1" id="KW-0805">Transcription regulation</keyword>
<feature type="domain" description="HVO-0513-like N-terminal" evidence="4">
    <location>
        <begin position="16"/>
        <end position="150"/>
    </location>
</feature>
<evidence type="ECO:0000256" key="2">
    <source>
        <dbReference type="ARBA" id="ARBA00023163"/>
    </source>
</evidence>
<dbReference type="Pfam" id="PF24278">
    <property type="entry name" value="HVO_0513_N"/>
    <property type="match status" value="1"/>
</dbReference>
<feature type="domain" description="HTH bat-type" evidence="3">
    <location>
        <begin position="161"/>
        <end position="213"/>
    </location>
</feature>
<sequence length="222" mass="24176">MKYARLRVHHDPERRHPMHSFEMHHDDIERATLLHWNTVLDGTNAMVFRIRGDPEPFRAKLDARAATVAYALTDPVDGVFYCCVRDRATDADRRYIDAFARGTLVVVPPVAFEPDGTTRVTLVGTPADIDAAVEALPAGMRATVESVGPYRRRAGPSGPRLTDRQREAVAAAVDCGYYDSPREGTVADVAAALDVAPGTAAEHLRKAEATLMRRAVGGATDA</sequence>
<dbReference type="PANTHER" id="PTHR34236:SF1">
    <property type="entry name" value="DIMETHYL SULFOXIDE REDUCTASE TRANSCRIPTIONAL ACTIVATOR"/>
    <property type="match status" value="1"/>
</dbReference>
<dbReference type="InterPro" id="IPR056493">
    <property type="entry name" value="HVO_0513_N"/>
</dbReference>
<dbReference type="PANTHER" id="PTHR34236">
    <property type="entry name" value="DIMETHYL SULFOXIDE REDUCTASE TRANSCRIPTIONAL ACTIVATOR"/>
    <property type="match status" value="1"/>
</dbReference>
<evidence type="ECO:0000313" key="6">
    <source>
        <dbReference type="Proteomes" id="UP000428325"/>
    </source>
</evidence>
<dbReference type="AlphaFoldDB" id="A0A6B9F5M4"/>
<evidence type="ECO:0000313" key="5">
    <source>
        <dbReference type="EMBL" id="QGX93634.1"/>
    </source>
</evidence>
<dbReference type="Pfam" id="PF04967">
    <property type="entry name" value="HTH_10"/>
    <property type="match status" value="1"/>
</dbReference>
<dbReference type="InterPro" id="IPR007050">
    <property type="entry name" value="HTH_bacterioopsin"/>
</dbReference>
<proteinExistence type="predicted"/>
<protein>
    <submittedName>
        <fullName evidence="5">Bacterio-opsin activator</fullName>
    </submittedName>
</protein>
<dbReference type="Proteomes" id="UP000428325">
    <property type="component" value="Chromosome"/>
</dbReference>
<dbReference type="KEGG" id="hra:EI982_01920"/>
<dbReference type="GeneID" id="99244609"/>
<evidence type="ECO:0000259" key="4">
    <source>
        <dbReference type="Pfam" id="PF24278"/>
    </source>
</evidence>
<dbReference type="RefSeq" id="WP_157687875.1">
    <property type="nucleotide sequence ID" value="NZ_CP034345.1"/>
</dbReference>
<evidence type="ECO:0000256" key="1">
    <source>
        <dbReference type="ARBA" id="ARBA00023015"/>
    </source>
</evidence>
<dbReference type="OrthoDB" id="27447at2157"/>